<name>A0ABP9XJP1_9FUNG</name>
<organism evidence="2 3">
    <name type="scientific">Helicostylum pulchrum</name>
    <dbReference type="NCBI Taxonomy" id="562976"/>
    <lineage>
        <taxon>Eukaryota</taxon>
        <taxon>Fungi</taxon>
        <taxon>Fungi incertae sedis</taxon>
        <taxon>Mucoromycota</taxon>
        <taxon>Mucoromycotina</taxon>
        <taxon>Mucoromycetes</taxon>
        <taxon>Mucorales</taxon>
        <taxon>Mucorineae</taxon>
        <taxon>Mucoraceae</taxon>
        <taxon>Helicostylum</taxon>
    </lineage>
</organism>
<keyword evidence="1" id="KW-0812">Transmembrane</keyword>
<gene>
    <name evidence="2" type="ORF">HPULCUR_000366</name>
</gene>
<keyword evidence="1" id="KW-0472">Membrane</keyword>
<keyword evidence="3" id="KW-1185">Reference proteome</keyword>
<accession>A0ABP9XJP1</accession>
<comment type="caution">
    <text evidence="2">The sequence shown here is derived from an EMBL/GenBank/DDBJ whole genome shotgun (WGS) entry which is preliminary data.</text>
</comment>
<protein>
    <recommendedName>
        <fullName evidence="4">ER-bound oxygenase mpaB/mpaB'/Rubber oxygenase catalytic domain-containing protein</fullName>
    </recommendedName>
</protein>
<dbReference type="PANTHER" id="PTHR36124">
    <property type="match status" value="1"/>
</dbReference>
<evidence type="ECO:0000256" key="1">
    <source>
        <dbReference type="SAM" id="Phobius"/>
    </source>
</evidence>
<evidence type="ECO:0000313" key="3">
    <source>
        <dbReference type="Proteomes" id="UP001476247"/>
    </source>
</evidence>
<feature type="transmembrane region" description="Helical" evidence="1">
    <location>
        <begin position="27"/>
        <end position="44"/>
    </location>
</feature>
<evidence type="ECO:0000313" key="2">
    <source>
        <dbReference type="EMBL" id="GAA5795015.1"/>
    </source>
</evidence>
<sequence length="393" mass="45575">MESLITSVQNVSLEIVDGIYQNENTKLITLATVSAAIVAYMGIVRNMRYKNLNYIIKTYPDPQQALDDPEIAKEIAAITLKKEFPYLGRQGAELAFFKTFTIPSISKLLAATGEFSKACSRRIEDTQLILYEMLDTCGRINKQLEANPITPQQDIDDQCKREKEATDRLNTIHGKYTISNDDYIYTAALIVLEPIHWINRYEWRKLDIREINALYRVWYDVSITMNIENFPSSPEKLIEFTDSYAKENIKYSPSNWKCGENTARLIVTRFFPSFLHKIGYEMALRSLPSVLYPEDVTAFKLPYKESKLITWTFNGLLGLRAVLTRYFMLPRSEFVVRTPFYANAQGKYVPEFFMYKPYIYKDGYNISELGPEKFLKKKEEQQCPFACSEKKEG</sequence>
<keyword evidence="1" id="KW-1133">Transmembrane helix</keyword>
<evidence type="ECO:0008006" key="4">
    <source>
        <dbReference type="Google" id="ProtNLM"/>
    </source>
</evidence>
<dbReference type="Proteomes" id="UP001476247">
    <property type="component" value="Unassembled WGS sequence"/>
</dbReference>
<dbReference type="PANTHER" id="PTHR36124:SF1">
    <property type="entry name" value="ER-BOUND OXYGENASE MPAB_MPAB'_RUBBER OXYGENASE CATALYTIC DOMAIN-CONTAINING PROTEIN"/>
    <property type="match status" value="1"/>
</dbReference>
<proteinExistence type="predicted"/>
<dbReference type="EMBL" id="BAABUJ010000004">
    <property type="protein sequence ID" value="GAA5795015.1"/>
    <property type="molecule type" value="Genomic_DNA"/>
</dbReference>
<reference evidence="2 3" key="1">
    <citation type="submission" date="2024-04" db="EMBL/GenBank/DDBJ databases">
        <title>genome sequences of Mucor flavus KT1a and Helicostylum pulchrum KT1b strains isolation_sourced from the surface of a dry-aged beef.</title>
        <authorList>
            <person name="Toyotome T."/>
            <person name="Hosono M."/>
            <person name="Torimaru M."/>
            <person name="Fukuda K."/>
            <person name="Mikami N."/>
        </authorList>
    </citation>
    <scope>NUCLEOTIDE SEQUENCE [LARGE SCALE GENOMIC DNA]</scope>
    <source>
        <strain evidence="2 3">KT1b</strain>
    </source>
</reference>
<dbReference type="InterPro" id="IPR046366">
    <property type="entry name" value="MPAB"/>
</dbReference>